<sequence>MVDPCEECLLCREQLHKRMCKMEEMFGRLPLFLSSSQGSPFSGFQSLASQVDDSKLGTSGAMQRPGQAGLAGAAGREIEMVPASTTDPTATGDGHAMVPGTGKAVHCALVTFRTVYGGGVGNRHWSTMPGGCPTTWDMEVGICHTAPMPGSQTPIRDIEGGICHTAPMPAGQPLIPSHGFISGSGKEMSGAPGTFGSVYSSGVGDSHLSTMPGGHPTTQEMEIGVCHTVEMYRYQNFGQFR</sequence>
<accession>A0A5B7HWS9</accession>
<protein>
    <submittedName>
        <fullName evidence="1">Uncharacterized protein</fullName>
    </submittedName>
</protein>
<comment type="caution">
    <text evidence="1">The sequence shown here is derived from an EMBL/GenBank/DDBJ whole genome shotgun (WGS) entry which is preliminary data.</text>
</comment>
<keyword evidence="2" id="KW-1185">Reference proteome</keyword>
<gene>
    <name evidence="1" type="ORF">E2C01_068761</name>
</gene>
<dbReference type="EMBL" id="VSRR010038852">
    <property type="protein sequence ID" value="MPC74403.1"/>
    <property type="molecule type" value="Genomic_DNA"/>
</dbReference>
<organism evidence="1 2">
    <name type="scientific">Portunus trituberculatus</name>
    <name type="common">Swimming crab</name>
    <name type="synonym">Neptunus trituberculatus</name>
    <dbReference type="NCBI Taxonomy" id="210409"/>
    <lineage>
        <taxon>Eukaryota</taxon>
        <taxon>Metazoa</taxon>
        <taxon>Ecdysozoa</taxon>
        <taxon>Arthropoda</taxon>
        <taxon>Crustacea</taxon>
        <taxon>Multicrustacea</taxon>
        <taxon>Malacostraca</taxon>
        <taxon>Eumalacostraca</taxon>
        <taxon>Eucarida</taxon>
        <taxon>Decapoda</taxon>
        <taxon>Pleocyemata</taxon>
        <taxon>Brachyura</taxon>
        <taxon>Eubrachyura</taxon>
        <taxon>Portunoidea</taxon>
        <taxon>Portunidae</taxon>
        <taxon>Portuninae</taxon>
        <taxon>Portunus</taxon>
    </lineage>
</organism>
<reference evidence="1 2" key="1">
    <citation type="submission" date="2019-05" db="EMBL/GenBank/DDBJ databases">
        <title>Another draft genome of Portunus trituberculatus and its Hox gene families provides insights of decapod evolution.</title>
        <authorList>
            <person name="Jeong J.-H."/>
            <person name="Song I."/>
            <person name="Kim S."/>
            <person name="Choi T."/>
            <person name="Kim D."/>
            <person name="Ryu S."/>
            <person name="Kim W."/>
        </authorList>
    </citation>
    <scope>NUCLEOTIDE SEQUENCE [LARGE SCALE GENOMIC DNA]</scope>
    <source>
        <tissue evidence="1">Muscle</tissue>
    </source>
</reference>
<name>A0A5B7HWS9_PORTR</name>
<evidence type="ECO:0000313" key="1">
    <source>
        <dbReference type="EMBL" id="MPC74403.1"/>
    </source>
</evidence>
<dbReference type="Proteomes" id="UP000324222">
    <property type="component" value="Unassembled WGS sequence"/>
</dbReference>
<proteinExistence type="predicted"/>
<dbReference type="AlphaFoldDB" id="A0A5B7HWS9"/>
<evidence type="ECO:0000313" key="2">
    <source>
        <dbReference type="Proteomes" id="UP000324222"/>
    </source>
</evidence>